<organism evidence="9 10">
    <name type="scientific">Bacillus badius</name>
    <dbReference type="NCBI Taxonomy" id="1455"/>
    <lineage>
        <taxon>Bacteria</taxon>
        <taxon>Bacillati</taxon>
        <taxon>Bacillota</taxon>
        <taxon>Bacilli</taxon>
        <taxon>Bacillales</taxon>
        <taxon>Bacillaceae</taxon>
        <taxon>Pseudobacillus</taxon>
    </lineage>
</organism>
<reference evidence="9 10" key="1">
    <citation type="submission" date="2015-01" db="EMBL/GenBank/DDBJ databases">
        <title>Genome Assembly of Bacillus badius MTCC 1458.</title>
        <authorList>
            <person name="Verma A."/>
            <person name="Khatri I."/>
            <person name="Mual P."/>
            <person name="Subramanian S."/>
            <person name="Krishnamurthi S."/>
        </authorList>
    </citation>
    <scope>NUCLEOTIDE SEQUENCE [LARGE SCALE GENOMIC DNA]</scope>
    <source>
        <strain evidence="9 10">MTCC 1458</strain>
    </source>
</reference>
<dbReference type="SMART" id="SM00345">
    <property type="entry name" value="HTH_GNTR"/>
    <property type="match status" value="1"/>
</dbReference>
<dbReference type="Pfam" id="PF00155">
    <property type="entry name" value="Aminotran_1_2"/>
    <property type="match status" value="1"/>
</dbReference>
<dbReference type="PROSITE" id="PS50949">
    <property type="entry name" value="HTH_GNTR"/>
    <property type="match status" value="1"/>
</dbReference>
<evidence type="ECO:0000256" key="1">
    <source>
        <dbReference type="ARBA" id="ARBA00001933"/>
    </source>
</evidence>
<dbReference type="InterPro" id="IPR036388">
    <property type="entry name" value="WH-like_DNA-bd_sf"/>
</dbReference>
<evidence type="ECO:0000313" key="9">
    <source>
        <dbReference type="EMBL" id="KIL77490.1"/>
    </source>
</evidence>
<keyword evidence="7" id="KW-0804">Transcription</keyword>
<dbReference type="InterPro" id="IPR051446">
    <property type="entry name" value="HTH_trans_reg/aminotransferase"/>
</dbReference>
<evidence type="ECO:0000256" key="2">
    <source>
        <dbReference type="ARBA" id="ARBA00005384"/>
    </source>
</evidence>
<keyword evidence="6" id="KW-0238">DNA-binding</keyword>
<comment type="cofactor">
    <cofactor evidence="1">
        <name>pyridoxal 5'-phosphate</name>
        <dbReference type="ChEBI" id="CHEBI:597326"/>
    </cofactor>
</comment>
<evidence type="ECO:0000256" key="6">
    <source>
        <dbReference type="ARBA" id="ARBA00023125"/>
    </source>
</evidence>
<evidence type="ECO:0000256" key="7">
    <source>
        <dbReference type="ARBA" id="ARBA00023163"/>
    </source>
</evidence>
<protein>
    <submittedName>
        <fullName evidence="9">Transcriptional regulator of pyridoxine metabolism</fullName>
    </submittedName>
</protein>
<dbReference type="RefSeq" id="WP_041114152.1">
    <property type="nucleotide sequence ID" value="NZ_JARTHD010000026.1"/>
</dbReference>
<evidence type="ECO:0000256" key="5">
    <source>
        <dbReference type="ARBA" id="ARBA00023015"/>
    </source>
</evidence>
<dbReference type="CDD" id="cd00609">
    <property type="entry name" value="AAT_like"/>
    <property type="match status" value="1"/>
</dbReference>
<dbReference type="SUPFAM" id="SSF53383">
    <property type="entry name" value="PLP-dependent transferases"/>
    <property type="match status" value="1"/>
</dbReference>
<keyword evidence="5" id="KW-0805">Transcription regulation</keyword>
<feature type="domain" description="HTH gntR-type" evidence="8">
    <location>
        <begin position="11"/>
        <end position="79"/>
    </location>
</feature>
<dbReference type="PANTHER" id="PTHR46577:SF1">
    <property type="entry name" value="HTH-TYPE TRANSCRIPTIONAL REGULATORY PROTEIN GABR"/>
    <property type="match status" value="1"/>
</dbReference>
<dbReference type="Pfam" id="PF00392">
    <property type="entry name" value="GntR"/>
    <property type="match status" value="1"/>
</dbReference>
<keyword evidence="10" id="KW-1185">Reference proteome</keyword>
<accession>A0ABR5ASA4</accession>
<evidence type="ECO:0000256" key="4">
    <source>
        <dbReference type="ARBA" id="ARBA00022898"/>
    </source>
</evidence>
<dbReference type="InterPro" id="IPR004839">
    <property type="entry name" value="Aminotransferase_I/II_large"/>
</dbReference>
<gene>
    <name evidence="9" type="ORF">SD77_1476</name>
</gene>
<dbReference type="InterPro" id="IPR015424">
    <property type="entry name" value="PyrdxlP-dep_Trfase"/>
</dbReference>
<dbReference type="Proteomes" id="UP000031982">
    <property type="component" value="Unassembled WGS sequence"/>
</dbReference>
<keyword evidence="3" id="KW-0808">Transferase</keyword>
<keyword evidence="4" id="KW-0663">Pyridoxal phosphate</keyword>
<dbReference type="Gene3D" id="1.10.10.10">
    <property type="entry name" value="Winged helix-like DNA-binding domain superfamily/Winged helix DNA-binding domain"/>
    <property type="match status" value="1"/>
</dbReference>
<dbReference type="EMBL" id="JXLP01000014">
    <property type="protein sequence ID" value="KIL77490.1"/>
    <property type="molecule type" value="Genomic_DNA"/>
</dbReference>
<comment type="similarity">
    <text evidence="2">In the C-terminal section; belongs to the class-I pyridoxal-phosphate-dependent aminotransferase family.</text>
</comment>
<sequence length="451" mass="51671">MELEVRFSAGKPKFIQIYESIRQEILIGTLQTDTQLPAKRTLAAQLNVSVITVQQAYDQLASEGYIYSIERQGYFVAALLEEWHEKESLTGELPAKQQAFIPAYNFKNGQVDAQSFPYKQWLPIYRETLKCLSPQNAPWQGEASLRRAIAQYLATARGLSCSEQQIFIFSGFQQQFMNCILFFKNGTMGMEEPGFIRAKSILQQLERPYQLIPIDENGCQVPECPLSCLYTTPAHQFLNGQIMPIQRRIELLNWAKQNQGVIIEDDYDSEFRYTGHPIPTLANLDRLQHVIYFGTFSKTLIPSLRISYIVLPVHFVQPFEEFNKHSKSTVSKVDQQTLAEFMRKDLYSKHVAKMRVLYRKKRARLLESIKSYLGPDFQVKGEEAGLHVVLELPNGLTEDAVIAKAEQHGILLDRVSVLYERQKPAHQIMLGYGEPSLDEIEQGIKKLAEIL</sequence>
<proteinExistence type="inferred from homology"/>
<evidence type="ECO:0000256" key="3">
    <source>
        <dbReference type="ARBA" id="ARBA00022576"/>
    </source>
</evidence>
<dbReference type="PANTHER" id="PTHR46577">
    <property type="entry name" value="HTH-TYPE TRANSCRIPTIONAL REGULATORY PROTEIN GABR"/>
    <property type="match status" value="1"/>
</dbReference>
<keyword evidence="3" id="KW-0032">Aminotransferase</keyword>
<evidence type="ECO:0000313" key="10">
    <source>
        <dbReference type="Proteomes" id="UP000031982"/>
    </source>
</evidence>
<dbReference type="InterPro" id="IPR036390">
    <property type="entry name" value="WH_DNA-bd_sf"/>
</dbReference>
<dbReference type="SUPFAM" id="SSF46785">
    <property type="entry name" value="Winged helix' DNA-binding domain"/>
    <property type="match status" value="1"/>
</dbReference>
<dbReference type="InterPro" id="IPR015421">
    <property type="entry name" value="PyrdxlP-dep_Trfase_major"/>
</dbReference>
<dbReference type="Gene3D" id="3.40.640.10">
    <property type="entry name" value="Type I PLP-dependent aspartate aminotransferase-like (Major domain)"/>
    <property type="match status" value="1"/>
</dbReference>
<dbReference type="InterPro" id="IPR000524">
    <property type="entry name" value="Tscrpt_reg_HTH_GntR"/>
</dbReference>
<dbReference type="CDD" id="cd07377">
    <property type="entry name" value="WHTH_GntR"/>
    <property type="match status" value="1"/>
</dbReference>
<comment type="caution">
    <text evidence="9">The sequence shown here is derived from an EMBL/GenBank/DDBJ whole genome shotgun (WGS) entry which is preliminary data.</text>
</comment>
<name>A0ABR5ASA4_BACBA</name>
<evidence type="ECO:0000259" key="8">
    <source>
        <dbReference type="PROSITE" id="PS50949"/>
    </source>
</evidence>